<evidence type="ECO:0000256" key="7">
    <source>
        <dbReference type="ARBA" id="ARBA00022798"/>
    </source>
</evidence>
<proteinExistence type="inferred from homology"/>
<feature type="domain" description="O-acyltransferase WSD1 C-terminal" evidence="13">
    <location>
        <begin position="308"/>
        <end position="459"/>
    </location>
</feature>
<evidence type="ECO:0000256" key="9">
    <source>
        <dbReference type="ARBA" id="ARBA00023315"/>
    </source>
</evidence>
<evidence type="ECO:0000259" key="13">
    <source>
        <dbReference type="Pfam" id="PF06974"/>
    </source>
</evidence>
<protein>
    <recommendedName>
        <fullName evidence="4 11">Diacylglycerol O-acyltransferase</fullName>
        <ecNumber evidence="4 11">2.3.1.20</ecNumber>
    </recommendedName>
</protein>
<dbReference type="EC" id="2.3.1.20" evidence="4 11"/>
<dbReference type="GO" id="GO:0019432">
    <property type="term" value="P:triglyceride biosynthetic process"/>
    <property type="evidence" value="ECO:0007669"/>
    <property type="project" value="UniProtKB-UniPathway"/>
</dbReference>
<evidence type="ECO:0000256" key="10">
    <source>
        <dbReference type="ARBA" id="ARBA00048109"/>
    </source>
</evidence>
<dbReference type="InterPro" id="IPR045034">
    <property type="entry name" value="O-acyltransferase_WSD1-like"/>
</dbReference>
<dbReference type="GO" id="GO:0006071">
    <property type="term" value="P:glycerol metabolic process"/>
    <property type="evidence" value="ECO:0007669"/>
    <property type="project" value="UniProtKB-KW"/>
</dbReference>
<dbReference type="PANTHER" id="PTHR31650:SF1">
    <property type="entry name" value="WAX ESTER SYNTHASE_DIACYLGLYCEROL ACYLTRANSFERASE 4-RELATED"/>
    <property type="match status" value="1"/>
</dbReference>
<evidence type="ECO:0000256" key="5">
    <source>
        <dbReference type="ARBA" id="ARBA00022516"/>
    </source>
</evidence>
<keyword evidence="9 11" id="KW-0012">Acyltransferase</keyword>
<accession>A0A498Q1T2</accession>
<dbReference type="AlphaFoldDB" id="A0A498Q1T2"/>
<dbReference type="SUPFAM" id="SSF52777">
    <property type="entry name" value="CoA-dependent acyltransferases"/>
    <property type="match status" value="1"/>
</dbReference>
<keyword evidence="15" id="KW-1185">Reference proteome</keyword>
<dbReference type="NCBIfam" id="TIGR02946">
    <property type="entry name" value="acyl_WS_DGAT"/>
    <property type="match status" value="1"/>
</dbReference>
<keyword evidence="6 11" id="KW-0808">Transferase</keyword>
<dbReference type="PANTHER" id="PTHR31650">
    <property type="entry name" value="O-ACYLTRANSFERASE (WSD1-LIKE) FAMILY PROTEIN"/>
    <property type="match status" value="1"/>
</dbReference>
<dbReference type="EMBL" id="UPHP01000063">
    <property type="protein sequence ID" value="VBA38864.1"/>
    <property type="molecule type" value="Genomic_DNA"/>
</dbReference>
<evidence type="ECO:0000256" key="3">
    <source>
        <dbReference type="ARBA" id="ARBA00009587"/>
    </source>
</evidence>
<dbReference type="InterPro" id="IPR014292">
    <property type="entry name" value="Acyl_transf_WS/DGAT"/>
</dbReference>
<dbReference type="GO" id="GO:0004144">
    <property type="term" value="F:diacylglycerol O-acyltransferase activity"/>
    <property type="evidence" value="ECO:0007669"/>
    <property type="project" value="UniProtKB-EC"/>
</dbReference>
<reference evidence="14 15" key="1">
    <citation type="submission" date="2018-09" db="EMBL/GenBank/DDBJ databases">
        <authorList>
            <person name="Tagini F."/>
        </authorList>
    </citation>
    <scope>NUCLEOTIDE SEQUENCE [LARGE SCALE GENOMIC DNA]</scope>
    <source>
        <strain evidence="14 15">MK136</strain>
    </source>
</reference>
<organism evidence="14 15">
    <name type="scientific">Mycobacterium attenuatum</name>
    <dbReference type="NCBI Taxonomy" id="2341086"/>
    <lineage>
        <taxon>Bacteria</taxon>
        <taxon>Bacillati</taxon>
        <taxon>Actinomycetota</taxon>
        <taxon>Actinomycetes</taxon>
        <taxon>Mycobacteriales</taxon>
        <taxon>Mycobacteriaceae</taxon>
        <taxon>Mycobacterium</taxon>
    </lineage>
</organism>
<feature type="domain" description="O-acyltransferase WSD1-like N-terminal" evidence="12">
    <location>
        <begin position="4"/>
        <end position="267"/>
    </location>
</feature>
<evidence type="ECO:0000256" key="6">
    <source>
        <dbReference type="ARBA" id="ARBA00022679"/>
    </source>
</evidence>
<dbReference type="GO" id="GO:0071731">
    <property type="term" value="P:response to nitric oxide"/>
    <property type="evidence" value="ECO:0007669"/>
    <property type="project" value="TreeGrafter"/>
</dbReference>
<dbReference type="Pfam" id="PF03007">
    <property type="entry name" value="WS_DGAT_cat"/>
    <property type="match status" value="1"/>
</dbReference>
<evidence type="ECO:0000313" key="15">
    <source>
        <dbReference type="Proteomes" id="UP000273307"/>
    </source>
</evidence>
<gene>
    <name evidence="14" type="ORF">LAUMK136_02679</name>
</gene>
<comment type="pathway">
    <text evidence="2">Lipid metabolism.</text>
</comment>
<evidence type="ECO:0000256" key="2">
    <source>
        <dbReference type="ARBA" id="ARBA00005189"/>
    </source>
</evidence>
<comment type="pathway">
    <text evidence="1 11">Glycerolipid metabolism; triacylglycerol biosynthesis.</text>
</comment>
<dbReference type="GO" id="GO:0001666">
    <property type="term" value="P:response to hypoxia"/>
    <property type="evidence" value="ECO:0007669"/>
    <property type="project" value="TreeGrafter"/>
</dbReference>
<comment type="catalytic activity">
    <reaction evidence="10 11">
        <text>an acyl-CoA + a 1,2-diacyl-sn-glycerol = a triacyl-sn-glycerol + CoA</text>
        <dbReference type="Rhea" id="RHEA:10868"/>
        <dbReference type="ChEBI" id="CHEBI:17815"/>
        <dbReference type="ChEBI" id="CHEBI:57287"/>
        <dbReference type="ChEBI" id="CHEBI:58342"/>
        <dbReference type="ChEBI" id="CHEBI:64615"/>
        <dbReference type="EC" id="2.3.1.20"/>
    </reaction>
</comment>
<dbReference type="GO" id="GO:0051701">
    <property type="term" value="P:biological process involved in interaction with host"/>
    <property type="evidence" value="ECO:0007669"/>
    <property type="project" value="TreeGrafter"/>
</dbReference>
<keyword evidence="5 11" id="KW-0444">Lipid biosynthesis</keyword>
<keyword evidence="7 11" id="KW-0319">Glycerol metabolism</keyword>
<evidence type="ECO:0000256" key="8">
    <source>
        <dbReference type="ARBA" id="ARBA00023098"/>
    </source>
</evidence>
<evidence type="ECO:0000313" key="14">
    <source>
        <dbReference type="EMBL" id="VBA38864.1"/>
    </source>
</evidence>
<evidence type="ECO:0000256" key="1">
    <source>
        <dbReference type="ARBA" id="ARBA00004771"/>
    </source>
</evidence>
<dbReference type="UniPathway" id="UPA00282"/>
<evidence type="ECO:0000256" key="4">
    <source>
        <dbReference type="ARBA" id="ARBA00013244"/>
    </source>
</evidence>
<dbReference type="InterPro" id="IPR004255">
    <property type="entry name" value="O-acyltransferase_WSD1_N"/>
</dbReference>
<dbReference type="GO" id="GO:0005886">
    <property type="term" value="C:plasma membrane"/>
    <property type="evidence" value="ECO:0007669"/>
    <property type="project" value="TreeGrafter"/>
</dbReference>
<evidence type="ECO:0000256" key="11">
    <source>
        <dbReference type="RuleBase" id="RU361241"/>
    </source>
</evidence>
<evidence type="ECO:0000259" key="12">
    <source>
        <dbReference type="Pfam" id="PF03007"/>
    </source>
</evidence>
<keyword evidence="8 11" id="KW-0443">Lipid metabolism</keyword>
<comment type="similarity">
    <text evidence="3 11">Belongs to the long-chain O-acyltransferase family.</text>
</comment>
<sequence length="470" mass="52910">MKRLNGVDSFMLGMETSKAYMHTFKVAIIDPSTDPQGWSFERFCEESERRIHLVPPLRWKYLDSPLGLNHPYWVEDPDFNLHYHIRRVACPPPADHKSLCEFMAAIYSYQLDRNRPLWMTWVVEGLADGKVALVMLVHHAYVDGVGASWLMQRFYQPQPGVKAADPPPYDPPPLPSWPTRLGRALHDWPEVTIGNMPKVATGLWHRFMLDRKRKSAGLPPHPSAGQMRQTPINVTLSAGRTFVCDSIPLERFTTVSKALGVTINDVFTNCVAGAVRRLLTDLNYDPDAHPLIGATPFAGERPEGRQGWGNFATQDFCWLRSDIADPLQRLHASHEANVQMKEHIKEVKEAGADISSVMQVVPPWAIGLIRRAIHRRGGSFGLFGNVVLSNVPGPKDALYLDNWKLANWYSTGQIADGTALNITMWSYCGQANICMLADREVLGDGWRLFDYFVDELNALSALVNTQELAR</sequence>
<dbReference type="Proteomes" id="UP000273307">
    <property type="component" value="Unassembled WGS sequence"/>
</dbReference>
<name>A0A498Q1T2_9MYCO</name>
<dbReference type="InterPro" id="IPR009721">
    <property type="entry name" value="O-acyltransferase_WSD1_C"/>
</dbReference>
<dbReference type="Pfam" id="PF06974">
    <property type="entry name" value="WS_DGAT_C"/>
    <property type="match status" value="1"/>
</dbReference>